<sequence>MLRSFRLLARLPLGLLQALGAGLGLLVYLVSPAYRRKLLRNLEIAGLPRELRWSCARHAGRMVGELPWIWFRPRAALTRRVRCDDQPVLEAAEREGRGVLFMTPHLGAFEVAARWYATRAPITVLFKPPRQAALAQVLAAARNADDMQSAPTTLAGVRALLRALRRGEAVGLLPDQVPGEGEGQWAPFFGAPAWTMTLPLRLAQASGAVVVLAVGERLGAGKGWHIHFERLAGAPTPEALNAAMERCILRIPAQYLWGYNRYKRPPGAGEPPGGAAP</sequence>
<evidence type="ECO:0000256" key="7">
    <source>
        <dbReference type="SAM" id="Phobius"/>
    </source>
</evidence>
<dbReference type="EC" id="2.3.1.241" evidence="8"/>
<evidence type="ECO:0000256" key="4">
    <source>
        <dbReference type="ARBA" id="ARBA00022679"/>
    </source>
</evidence>
<dbReference type="Proteomes" id="UP000532440">
    <property type="component" value="Unassembled WGS sequence"/>
</dbReference>
<keyword evidence="7" id="KW-0812">Transmembrane</keyword>
<comment type="subcellular location">
    <subcellularLocation>
        <location evidence="1">Cell inner membrane</location>
    </subcellularLocation>
</comment>
<dbReference type="CDD" id="cd07984">
    <property type="entry name" value="LPLAT_LABLAT-like"/>
    <property type="match status" value="1"/>
</dbReference>
<dbReference type="PANTHER" id="PTHR30606">
    <property type="entry name" value="LIPID A BIOSYNTHESIS LAUROYL ACYLTRANSFERASE"/>
    <property type="match status" value="1"/>
</dbReference>
<keyword evidence="3" id="KW-0997">Cell inner membrane</keyword>
<keyword evidence="2" id="KW-1003">Cell membrane</keyword>
<organism evidence="8 9">
    <name type="scientific">Quisquiliibacterium transsilvanicum</name>
    <dbReference type="NCBI Taxonomy" id="1549638"/>
    <lineage>
        <taxon>Bacteria</taxon>
        <taxon>Pseudomonadati</taxon>
        <taxon>Pseudomonadota</taxon>
        <taxon>Betaproteobacteria</taxon>
        <taxon>Burkholderiales</taxon>
        <taxon>Burkholderiaceae</taxon>
        <taxon>Quisquiliibacterium</taxon>
    </lineage>
</organism>
<feature type="transmembrane region" description="Helical" evidence="7">
    <location>
        <begin position="12"/>
        <end position="30"/>
    </location>
</feature>
<evidence type="ECO:0000313" key="9">
    <source>
        <dbReference type="Proteomes" id="UP000532440"/>
    </source>
</evidence>
<evidence type="ECO:0000256" key="1">
    <source>
        <dbReference type="ARBA" id="ARBA00004533"/>
    </source>
</evidence>
<proteinExistence type="predicted"/>
<dbReference type="GO" id="GO:0008913">
    <property type="term" value="F:Kdo2-lipid IVA acyltransferase activity"/>
    <property type="evidence" value="ECO:0007669"/>
    <property type="project" value="UniProtKB-EC"/>
</dbReference>
<evidence type="ECO:0000256" key="5">
    <source>
        <dbReference type="ARBA" id="ARBA00023136"/>
    </source>
</evidence>
<accession>A0A7W8MAA8</accession>
<dbReference type="GO" id="GO:0005886">
    <property type="term" value="C:plasma membrane"/>
    <property type="evidence" value="ECO:0007669"/>
    <property type="project" value="UniProtKB-SubCell"/>
</dbReference>
<dbReference type="PANTHER" id="PTHR30606:SF10">
    <property type="entry name" value="PHOSPHATIDYLINOSITOL MANNOSIDE ACYLTRANSFERASE"/>
    <property type="match status" value="1"/>
</dbReference>
<evidence type="ECO:0000256" key="6">
    <source>
        <dbReference type="ARBA" id="ARBA00023315"/>
    </source>
</evidence>
<gene>
    <name evidence="8" type="ORF">HNQ70_003218</name>
</gene>
<keyword evidence="5 7" id="KW-0472">Membrane</keyword>
<evidence type="ECO:0000313" key="8">
    <source>
        <dbReference type="EMBL" id="MBB5273190.1"/>
    </source>
</evidence>
<keyword evidence="9" id="KW-1185">Reference proteome</keyword>
<keyword evidence="6 8" id="KW-0012">Acyltransferase</keyword>
<protein>
    <submittedName>
        <fullName evidence="8">KDO2-lipid IV(A) lauroyltransferase</fullName>
        <ecNumber evidence="8">2.3.1.241</ecNumber>
    </submittedName>
</protein>
<dbReference type="InterPro" id="IPR004960">
    <property type="entry name" value="LipA_acyltrans"/>
</dbReference>
<dbReference type="AlphaFoldDB" id="A0A7W8MAA8"/>
<dbReference type="Pfam" id="PF03279">
    <property type="entry name" value="Lip_A_acyltrans"/>
    <property type="match status" value="1"/>
</dbReference>
<keyword evidence="4 8" id="KW-0808">Transferase</keyword>
<keyword evidence="7" id="KW-1133">Transmembrane helix</keyword>
<dbReference type="PIRSF" id="PIRSF026649">
    <property type="entry name" value="MsbB"/>
    <property type="match status" value="1"/>
</dbReference>
<evidence type="ECO:0000256" key="2">
    <source>
        <dbReference type="ARBA" id="ARBA00022475"/>
    </source>
</evidence>
<comment type="caution">
    <text evidence="8">The sequence shown here is derived from an EMBL/GenBank/DDBJ whole genome shotgun (WGS) entry which is preliminary data.</text>
</comment>
<reference evidence="8 9" key="1">
    <citation type="submission" date="2020-08" db="EMBL/GenBank/DDBJ databases">
        <title>Genomic Encyclopedia of Type Strains, Phase IV (KMG-IV): sequencing the most valuable type-strain genomes for metagenomic binning, comparative biology and taxonomic classification.</title>
        <authorList>
            <person name="Goeker M."/>
        </authorList>
    </citation>
    <scope>NUCLEOTIDE SEQUENCE [LARGE SCALE GENOMIC DNA]</scope>
    <source>
        <strain evidence="8 9">DSM 29781</strain>
    </source>
</reference>
<evidence type="ECO:0000256" key="3">
    <source>
        <dbReference type="ARBA" id="ARBA00022519"/>
    </source>
</evidence>
<dbReference type="NCBIfam" id="NF006487">
    <property type="entry name" value="PRK08905.1"/>
    <property type="match status" value="1"/>
</dbReference>
<dbReference type="GO" id="GO:0009247">
    <property type="term" value="P:glycolipid biosynthetic process"/>
    <property type="evidence" value="ECO:0007669"/>
    <property type="project" value="UniProtKB-ARBA"/>
</dbReference>
<dbReference type="EMBL" id="JACHGB010000006">
    <property type="protein sequence ID" value="MBB5273190.1"/>
    <property type="molecule type" value="Genomic_DNA"/>
</dbReference>
<dbReference type="RefSeq" id="WP_183969535.1">
    <property type="nucleotide sequence ID" value="NZ_BAABEW010000024.1"/>
</dbReference>
<name>A0A7W8MAA8_9BURK</name>